<dbReference type="InParanoid" id="A0A409W8H9"/>
<keyword evidence="2" id="KW-1185">Reference proteome</keyword>
<dbReference type="AlphaFoldDB" id="A0A409W8H9"/>
<comment type="caution">
    <text evidence="1">The sequence shown here is derived from an EMBL/GenBank/DDBJ whole genome shotgun (WGS) entry which is preliminary data.</text>
</comment>
<proteinExistence type="predicted"/>
<dbReference type="OrthoDB" id="3165318at2759"/>
<organism evidence="1 2">
    <name type="scientific">Psilocybe cyanescens</name>
    <dbReference type="NCBI Taxonomy" id="93625"/>
    <lineage>
        <taxon>Eukaryota</taxon>
        <taxon>Fungi</taxon>
        <taxon>Dikarya</taxon>
        <taxon>Basidiomycota</taxon>
        <taxon>Agaricomycotina</taxon>
        <taxon>Agaricomycetes</taxon>
        <taxon>Agaricomycetidae</taxon>
        <taxon>Agaricales</taxon>
        <taxon>Agaricineae</taxon>
        <taxon>Strophariaceae</taxon>
        <taxon>Psilocybe</taxon>
    </lineage>
</organism>
<protein>
    <submittedName>
        <fullName evidence="1">Uncharacterized protein</fullName>
    </submittedName>
</protein>
<dbReference type="EMBL" id="NHYD01003667">
    <property type="protein sequence ID" value="PPQ74826.1"/>
    <property type="molecule type" value="Genomic_DNA"/>
</dbReference>
<sequence length="101" mass="11015">MQALNGTKNTANIGIGFFNETGTKIEPALVWNNIAENGTLSVQLTPTLQIYAVSDFKTTQLIKGDIQSPLLFEKNLIDLPSFTEWTVSIDKGTGKVKITEA</sequence>
<dbReference type="Proteomes" id="UP000283269">
    <property type="component" value="Unassembled WGS sequence"/>
</dbReference>
<accession>A0A409W8H9</accession>
<reference evidence="1 2" key="1">
    <citation type="journal article" date="2018" name="Evol. Lett.">
        <title>Horizontal gene cluster transfer increased hallucinogenic mushroom diversity.</title>
        <authorList>
            <person name="Reynolds H.T."/>
            <person name="Vijayakumar V."/>
            <person name="Gluck-Thaler E."/>
            <person name="Korotkin H.B."/>
            <person name="Matheny P.B."/>
            <person name="Slot J.C."/>
        </authorList>
    </citation>
    <scope>NUCLEOTIDE SEQUENCE [LARGE SCALE GENOMIC DNA]</scope>
    <source>
        <strain evidence="1 2">2631</strain>
    </source>
</reference>
<evidence type="ECO:0000313" key="2">
    <source>
        <dbReference type="Proteomes" id="UP000283269"/>
    </source>
</evidence>
<gene>
    <name evidence="1" type="ORF">CVT25_013635</name>
</gene>
<evidence type="ECO:0000313" key="1">
    <source>
        <dbReference type="EMBL" id="PPQ74826.1"/>
    </source>
</evidence>
<name>A0A409W8H9_PSICY</name>